<dbReference type="OrthoDB" id="2011998at2759"/>
<evidence type="ECO:0000313" key="2">
    <source>
        <dbReference type="EMBL" id="KAG0452354.1"/>
    </source>
</evidence>
<reference evidence="2 3" key="1">
    <citation type="journal article" date="2020" name="Nat. Food">
        <title>A phased Vanilla planifolia genome enables genetic improvement of flavour and production.</title>
        <authorList>
            <person name="Hasing T."/>
            <person name="Tang H."/>
            <person name="Brym M."/>
            <person name="Khazi F."/>
            <person name="Huang T."/>
            <person name="Chambers A.H."/>
        </authorList>
    </citation>
    <scope>NUCLEOTIDE SEQUENCE [LARGE SCALE GENOMIC DNA]</scope>
    <source>
        <tissue evidence="2">Leaf</tissue>
    </source>
</reference>
<evidence type="ECO:0000256" key="1">
    <source>
        <dbReference type="SAM" id="MobiDB-lite"/>
    </source>
</evidence>
<proteinExistence type="predicted"/>
<organism evidence="2 3">
    <name type="scientific">Vanilla planifolia</name>
    <name type="common">Vanilla</name>
    <dbReference type="NCBI Taxonomy" id="51239"/>
    <lineage>
        <taxon>Eukaryota</taxon>
        <taxon>Viridiplantae</taxon>
        <taxon>Streptophyta</taxon>
        <taxon>Embryophyta</taxon>
        <taxon>Tracheophyta</taxon>
        <taxon>Spermatophyta</taxon>
        <taxon>Magnoliopsida</taxon>
        <taxon>Liliopsida</taxon>
        <taxon>Asparagales</taxon>
        <taxon>Orchidaceae</taxon>
        <taxon>Vanilloideae</taxon>
        <taxon>Vanilleae</taxon>
        <taxon>Vanilla</taxon>
    </lineage>
</organism>
<dbReference type="AlphaFoldDB" id="A0A835PIA7"/>
<dbReference type="Proteomes" id="UP000636800">
    <property type="component" value="Unassembled WGS sequence"/>
</dbReference>
<feature type="region of interest" description="Disordered" evidence="1">
    <location>
        <begin position="1"/>
        <end position="34"/>
    </location>
</feature>
<gene>
    <name evidence="2" type="ORF">HPP92_025018</name>
</gene>
<name>A0A835PIA7_VANPL</name>
<keyword evidence="3" id="KW-1185">Reference proteome</keyword>
<feature type="compositionally biased region" description="Low complexity" evidence="1">
    <location>
        <begin position="22"/>
        <end position="32"/>
    </location>
</feature>
<comment type="caution">
    <text evidence="2">The sequence shown here is derived from an EMBL/GenBank/DDBJ whole genome shotgun (WGS) entry which is preliminary data.</text>
</comment>
<evidence type="ECO:0000313" key="3">
    <source>
        <dbReference type="Proteomes" id="UP000636800"/>
    </source>
</evidence>
<protein>
    <submittedName>
        <fullName evidence="2">Uncharacterized protein</fullName>
    </submittedName>
</protein>
<accession>A0A835PIA7</accession>
<sequence length="110" mass="12059">MSILLDTNGCGKPEFRAPNADPSSSSPRSVSSEQTPCNIVNQAIRGQRGSLSFFLKTDDVNIEERKTLFSHQEAAAKSERGGAFFAASTFFNAFFFSSASRFFIVGQFFV</sequence>
<dbReference type="EMBL" id="JADCNL010000014">
    <property type="protein sequence ID" value="KAG0452354.1"/>
    <property type="molecule type" value="Genomic_DNA"/>
</dbReference>